<accession>A0A6J5SBE3</accession>
<evidence type="ECO:0000313" key="2">
    <source>
        <dbReference type="EMBL" id="CAB4155506.1"/>
    </source>
</evidence>
<evidence type="ECO:0000313" key="3">
    <source>
        <dbReference type="EMBL" id="CAB4196055.1"/>
    </source>
</evidence>
<gene>
    <name evidence="3" type="ORF">UFOVP1303_54</name>
    <name evidence="4" type="ORF">UFOVP1417_82</name>
    <name evidence="5" type="ORF">UFOVP1517_30</name>
    <name evidence="2" type="ORF">UFOVP664_6</name>
</gene>
<feature type="region of interest" description="Disordered" evidence="1">
    <location>
        <begin position="40"/>
        <end position="63"/>
    </location>
</feature>
<proteinExistence type="predicted"/>
<dbReference type="EMBL" id="LR796638">
    <property type="protein sequence ID" value="CAB4155506.1"/>
    <property type="molecule type" value="Genomic_DNA"/>
</dbReference>
<dbReference type="EMBL" id="LR798366">
    <property type="protein sequence ID" value="CAB5226757.1"/>
    <property type="molecule type" value="Genomic_DNA"/>
</dbReference>
<dbReference type="EMBL" id="LR797248">
    <property type="protein sequence ID" value="CAB4196055.1"/>
    <property type="molecule type" value="Genomic_DNA"/>
</dbReference>
<protein>
    <submittedName>
        <fullName evidence="4">Uncharacterized protein</fullName>
    </submittedName>
</protein>
<dbReference type="EMBL" id="LR797366">
    <property type="protein sequence ID" value="CAB4211091.1"/>
    <property type="molecule type" value="Genomic_DNA"/>
</dbReference>
<organism evidence="4">
    <name type="scientific">uncultured Caudovirales phage</name>
    <dbReference type="NCBI Taxonomy" id="2100421"/>
    <lineage>
        <taxon>Viruses</taxon>
        <taxon>Duplodnaviria</taxon>
        <taxon>Heunggongvirae</taxon>
        <taxon>Uroviricota</taxon>
        <taxon>Caudoviricetes</taxon>
        <taxon>Peduoviridae</taxon>
        <taxon>Maltschvirus</taxon>
        <taxon>Maltschvirus maltsch</taxon>
    </lineage>
</organism>
<sequence length="63" mass="6818">MDNSLLPQHKRLAMGLPVNNAPDGKNMVNDMVKAHKSYGIHRNLSGKNDSPAKSGLSSFNGKK</sequence>
<evidence type="ECO:0000313" key="4">
    <source>
        <dbReference type="EMBL" id="CAB4211091.1"/>
    </source>
</evidence>
<name>A0A6J5SBE3_9CAUD</name>
<evidence type="ECO:0000313" key="5">
    <source>
        <dbReference type="EMBL" id="CAB5226757.1"/>
    </source>
</evidence>
<evidence type="ECO:0000256" key="1">
    <source>
        <dbReference type="SAM" id="MobiDB-lite"/>
    </source>
</evidence>
<reference evidence="4" key="1">
    <citation type="submission" date="2020-05" db="EMBL/GenBank/DDBJ databases">
        <authorList>
            <person name="Chiriac C."/>
            <person name="Salcher M."/>
            <person name="Ghai R."/>
            <person name="Kavagutti S V."/>
        </authorList>
    </citation>
    <scope>NUCLEOTIDE SEQUENCE</scope>
</reference>